<proteinExistence type="predicted"/>
<evidence type="ECO:0000313" key="3">
    <source>
        <dbReference type="Proteomes" id="UP000297595"/>
    </source>
</evidence>
<sequence length="65" mass="6330">MDSRPAQAPATATATATAPATAMKEGTAAMVDSGIEGLSSNGATASVNIAAGVKRETSTLYGTDN</sequence>
<accession>A0A7C8KNF3</accession>
<reference evidence="2 3" key="1">
    <citation type="submission" date="2019-03" db="EMBL/GenBank/DDBJ databases">
        <title>Nematode-trapping fungi genome.</title>
        <authorList>
            <person name="Vidal-Diez De Ulzurrun G."/>
        </authorList>
    </citation>
    <scope>NUCLEOTIDE SEQUENCE [LARGE SCALE GENOMIC DNA]</scope>
    <source>
        <strain evidence="2 3">TWF154</strain>
    </source>
</reference>
<organism evidence="2 3">
    <name type="scientific">Orbilia oligospora</name>
    <name type="common">Nematode-trapping fungus</name>
    <name type="synonym">Arthrobotrys oligospora</name>
    <dbReference type="NCBI Taxonomy" id="2813651"/>
    <lineage>
        <taxon>Eukaryota</taxon>
        <taxon>Fungi</taxon>
        <taxon>Dikarya</taxon>
        <taxon>Ascomycota</taxon>
        <taxon>Pezizomycotina</taxon>
        <taxon>Orbiliomycetes</taxon>
        <taxon>Orbiliales</taxon>
        <taxon>Orbiliaceae</taxon>
        <taxon>Orbilia</taxon>
    </lineage>
</organism>
<gene>
    <name evidence="2" type="ORF">EYR41_010166</name>
</gene>
<feature type="region of interest" description="Disordered" evidence="1">
    <location>
        <begin position="1"/>
        <end position="22"/>
    </location>
</feature>
<evidence type="ECO:0000256" key="1">
    <source>
        <dbReference type="SAM" id="MobiDB-lite"/>
    </source>
</evidence>
<protein>
    <submittedName>
        <fullName evidence="2">Uncharacterized protein</fullName>
    </submittedName>
</protein>
<evidence type="ECO:0000313" key="2">
    <source>
        <dbReference type="EMBL" id="TGJ64089.1"/>
    </source>
</evidence>
<name>A0A7C8KNF3_ORBOL</name>
<comment type="caution">
    <text evidence="2">The sequence shown here is derived from an EMBL/GenBank/DDBJ whole genome shotgun (WGS) entry which is preliminary data.</text>
</comment>
<dbReference type="AlphaFoldDB" id="A0A7C8KNF3"/>
<dbReference type="Proteomes" id="UP000297595">
    <property type="component" value="Unassembled WGS sequence"/>
</dbReference>
<dbReference type="EMBL" id="SOZJ01000007">
    <property type="protein sequence ID" value="TGJ64089.1"/>
    <property type="molecule type" value="Genomic_DNA"/>
</dbReference>